<gene>
    <name evidence="1" type="ORF">P7K49_000409</name>
</gene>
<organism evidence="1 2">
    <name type="scientific">Saguinus oedipus</name>
    <name type="common">Cotton-top tamarin</name>
    <name type="synonym">Oedipomidas oedipus</name>
    <dbReference type="NCBI Taxonomy" id="9490"/>
    <lineage>
        <taxon>Eukaryota</taxon>
        <taxon>Metazoa</taxon>
        <taxon>Chordata</taxon>
        <taxon>Craniata</taxon>
        <taxon>Vertebrata</taxon>
        <taxon>Euteleostomi</taxon>
        <taxon>Mammalia</taxon>
        <taxon>Eutheria</taxon>
        <taxon>Euarchontoglires</taxon>
        <taxon>Primates</taxon>
        <taxon>Haplorrhini</taxon>
        <taxon>Platyrrhini</taxon>
        <taxon>Cebidae</taxon>
        <taxon>Callitrichinae</taxon>
        <taxon>Saguinus</taxon>
    </lineage>
</organism>
<sequence length="225" mass="24460">MPGDFSCLLHIGPKHYPGMILRQGEEDIPDTQGLADPNHGKGHTGAVKFGACDEGEEGLDVGPILEVGTAEAVLYDIGDLHQLTAGDTPLSRVEGQVDGTSDLGGEMGIEDSDDRQVGHGKVPATHICSGHDELRLHGCAAGRPFRDAAQRRQPPLRAGSWRSRQDTLGRRLLQRLPLVDVCELRVRLAQPLPRRRRPLEYRNAGHAEPEGYVVAAAVARREKQL</sequence>
<evidence type="ECO:0000313" key="1">
    <source>
        <dbReference type="EMBL" id="KAK2119023.1"/>
    </source>
</evidence>
<proteinExistence type="predicted"/>
<accession>A0ABQ9WBK5</accession>
<protein>
    <submittedName>
        <fullName evidence="1">Uncharacterized protein</fullName>
    </submittedName>
</protein>
<reference evidence="1 2" key="1">
    <citation type="submission" date="2023-05" db="EMBL/GenBank/DDBJ databases">
        <title>B98-5 Cell Line De Novo Hybrid Assembly: An Optical Mapping Approach.</title>
        <authorList>
            <person name="Kananen K."/>
            <person name="Auerbach J.A."/>
            <person name="Kautto E."/>
            <person name="Blachly J.S."/>
        </authorList>
    </citation>
    <scope>NUCLEOTIDE SEQUENCE [LARGE SCALE GENOMIC DNA]</scope>
    <source>
        <strain evidence="1">B95-8</strain>
        <tissue evidence="1">Cell line</tissue>
    </source>
</reference>
<keyword evidence="2" id="KW-1185">Reference proteome</keyword>
<comment type="caution">
    <text evidence="1">The sequence shown here is derived from an EMBL/GenBank/DDBJ whole genome shotgun (WGS) entry which is preliminary data.</text>
</comment>
<name>A0ABQ9WBK5_SAGOE</name>
<evidence type="ECO:0000313" key="2">
    <source>
        <dbReference type="Proteomes" id="UP001266305"/>
    </source>
</evidence>
<dbReference type="EMBL" id="JASSZA010000001">
    <property type="protein sequence ID" value="KAK2119023.1"/>
    <property type="molecule type" value="Genomic_DNA"/>
</dbReference>
<dbReference type="Proteomes" id="UP001266305">
    <property type="component" value="Unassembled WGS sequence"/>
</dbReference>